<dbReference type="PRINTS" id="PR00032">
    <property type="entry name" value="HTHARAC"/>
</dbReference>
<comment type="caution">
    <text evidence="5">The sequence shown here is derived from an EMBL/GenBank/DDBJ whole genome shotgun (WGS) entry which is preliminary data.</text>
</comment>
<dbReference type="PANTHER" id="PTHR43280:SF32">
    <property type="entry name" value="TRANSCRIPTIONAL REGULATORY PROTEIN"/>
    <property type="match status" value="1"/>
</dbReference>
<keyword evidence="2" id="KW-0238">DNA-binding</keyword>
<dbReference type="Pfam" id="PF12833">
    <property type="entry name" value="HTH_18"/>
    <property type="match status" value="1"/>
</dbReference>
<dbReference type="InterPro" id="IPR020449">
    <property type="entry name" value="Tscrpt_reg_AraC-type_HTH"/>
</dbReference>
<dbReference type="SMART" id="SM00342">
    <property type="entry name" value="HTH_ARAC"/>
    <property type="match status" value="1"/>
</dbReference>
<sequence length="304" mass="35370">MSILFNFNIYIYRFYLLAYLRISGASAKSYSSLLPTFGIEKIFNLPYRQEDFRMIQHQPINQPVIEEAHKHDFFMLLMVEKGSGTHTIDFHDYKVSNYTVFFLAPGQAHQWHLSRNTTGYQVMFAGGFMLHKGPLWPFFTPSAPPLLKLTIAQYEQLATELRLMSAETAANITQHRLQIILLLLQRWYASAYPSETAASGHRLINRFLQLLEKHYAQHSEVSYYAAKLHVTASYLNLVCKKESSTTAGEYIRERLLLEAKRLLTLTDMDIKEIAFSLGFNDTSYFSRFFRKYTGQTPVNFRRQI</sequence>
<keyword evidence="3" id="KW-0804">Transcription</keyword>
<dbReference type="InterPro" id="IPR037923">
    <property type="entry name" value="HTH-like"/>
</dbReference>
<dbReference type="InterPro" id="IPR018060">
    <property type="entry name" value="HTH_AraC"/>
</dbReference>
<gene>
    <name evidence="5" type="ORF">DF182_19955</name>
</gene>
<evidence type="ECO:0000259" key="4">
    <source>
        <dbReference type="PROSITE" id="PS01124"/>
    </source>
</evidence>
<dbReference type="AlphaFoldDB" id="A0A365XR53"/>
<dbReference type="InterPro" id="IPR003313">
    <property type="entry name" value="AraC-bd"/>
</dbReference>
<dbReference type="SUPFAM" id="SSF51215">
    <property type="entry name" value="Regulatory protein AraC"/>
    <property type="match status" value="1"/>
</dbReference>
<organism evidence="5 6">
    <name type="scientific">Chitinophaga flava</name>
    <dbReference type="NCBI Taxonomy" id="2259036"/>
    <lineage>
        <taxon>Bacteria</taxon>
        <taxon>Pseudomonadati</taxon>
        <taxon>Bacteroidota</taxon>
        <taxon>Chitinophagia</taxon>
        <taxon>Chitinophagales</taxon>
        <taxon>Chitinophagaceae</taxon>
        <taxon>Chitinophaga</taxon>
    </lineage>
</organism>
<keyword evidence="6" id="KW-1185">Reference proteome</keyword>
<dbReference type="EMBL" id="QFFJ01000002">
    <property type="protein sequence ID" value="RBL88833.1"/>
    <property type="molecule type" value="Genomic_DNA"/>
</dbReference>
<dbReference type="InterPro" id="IPR009057">
    <property type="entry name" value="Homeodomain-like_sf"/>
</dbReference>
<dbReference type="InterPro" id="IPR014710">
    <property type="entry name" value="RmlC-like_jellyroll"/>
</dbReference>
<dbReference type="Gene3D" id="1.10.10.60">
    <property type="entry name" value="Homeodomain-like"/>
    <property type="match status" value="1"/>
</dbReference>
<dbReference type="Gene3D" id="2.60.120.10">
    <property type="entry name" value="Jelly Rolls"/>
    <property type="match status" value="1"/>
</dbReference>
<dbReference type="OrthoDB" id="2585681at2"/>
<evidence type="ECO:0000256" key="3">
    <source>
        <dbReference type="ARBA" id="ARBA00023163"/>
    </source>
</evidence>
<dbReference type="PROSITE" id="PS01124">
    <property type="entry name" value="HTH_ARAC_FAMILY_2"/>
    <property type="match status" value="1"/>
</dbReference>
<feature type="domain" description="HTH araC/xylS-type" evidence="4">
    <location>
        <begin position="205"/>
        <end position="303"/>
    </location>
</feature>
<evidence type="ECO:0000313" key="5">
    <source>
        <dbReference type="EMBL" id="RBL88833.1"/>
    </source>
</evidence>
<dbReference type="Pfam" id="PF02311">
    <property type="entry name" value="AraC_binding"/>
    <property type="match status" value="1"/>
</dbReference>
<evidence type="ECO:0000313" key="6">
    <source>
        <dbReference type="Proteomes" id="UP000253410"/>
    </source>
</evidence>
<dbReference type="Proteomes" id="UP000253410">
    <property type="component" value="Unassembled WGS sequence"/>
</dbReference>
<evidence type="ECO:0000256" key="1">
    <source>
        <dbReference type="ARBA" id="ARBA00023015"/>
    </source>
</evidence>
<dbReference type="SUPFAM" id="SSF46689">
    <property type="entry name" value="Homeodomain-like"/>
    <property type="match status" value="1"/>
</dbReference>
<reference evidence="5 6" key="1">
    <citation type="submission" date="2018-05" db="EMBL/GenBank/DDBJ databases">
        <title>Chitinophaga sp. K3CV102501T nov., isolated from isolated from a monsoon evergreen broad-leaved forest soil.</title>
        <authorList>
            <person name="Lv Y."/>
        </authorList>
    </citation>
    <scope>NUCLEOTIDE SEQUENCE [LARGE SCALE GENOMIC DNA]</scope>
    <source>
        <strain evidence="5 6">GDMCC 1.1325</strain>
    </source>
</reference>
<dbReference type="GO" id="GO:0043565">
    <property type="term" value="F:sequence-specific DNA binding"/>
    <property type="evidence" value="ECO:0007669"/>
    <property type="project" value="InterPro"/>
</dbReference>
<dbReference type="GO" id="GO:0003700">
    <property type="term" value="F:DNA-binding transcription factor activity"/>
    <property type="evidence" value="ECO:0007669"/>
    <property type="project" value="InterPro"/>
</dbReference>
<protein>
    <recommendedName>
        <fullName evidence="4">HTH araC/xylS-type domain-containing protein</fullName>
    </recommendedName>
</protein>
<accession>A0A365XR53</accession>
<proteinExistence type="predicted"/>
<name>A0A365XR53_9BACT</name>
<evidence type="ECO:0000256" key="2">
    <source>
        <dbReference type="ARBA" id="ARBA00023125"/>
    </source>
</evidence>
<keyword evidence="1" id="KW-0805">Transcription regulation</keyword>
<dbReference type="PANTHER" id="PTHR43280">
    <property type="entry name" value="ARAC-FAMILY TRANSCRIPTIONAL REGULATOR"/>
    <property type="match status" value="1"/>
</dbReference>